<dbReference type="AlphaFoldDB" id="A0AAV1JGI5"/>
<protein>
    <recommendedName>
        <fullName evidence="3">HTH CENPB-type domain-containing protein</fullName>
    </recommendedName>
</protein>
<dbReference type="InterPro" id="IPR006600">
    <property type="entry name" value="HTH_CenpB_DNA-bd_dom"/>
</dbReference>
<name>A0AAV1JGI5_9NEOP</name>
<feature type="region of interest" description="Disordered" evidence="2">
    <location>
        <begin position="495"/>
        <end position="585"/>
    </location>
</feature>
<dbReference type="Pfam" id="PF03184">
    <property type="entry name" value="DDE_1"/>
    <property type="match status" value="1"/>
</dbReference>
<organism evidence="4 5">
    <name type="scientific">Leptosia nina</name>
    <dbReference type="NCBI Taxonomy" id="320188"/>
    <lineage>
        <taxon>Eukaryota</taxon>
        <taxon>Metazoa</taxon>
        <taxon>Ecdysozoa</taxon>
        <taxon>Arthropoda</taxon>
        <taxon>Hexapoda</taxon>
        <taxon>Insecta</taxon>
        <taxon>Pterygota</taxon>
        <taxon>Neoptera</taxon>
        <taxon>Endopterygota</taxon>
        <taxon>Lepidoptera</taxon>
        <taxon>Glossata</taxon>
        <taxon>Ditrysia</taxon>
        <taxon>Papilionoidea</taxon>
        <taxon>Pieridae</taxon>
        <taxon>Pierinae</taxon>
        <taxon>Leptosia</taxon>
    </lineage>
</organism>
<sequence>MCHGLTTKQVRELAYQYAVRLNLSIPSSWEKNNTASQDWLKGFLKRHDSLSVRKPENTSLARTTSFNRHNVQNFFNYLEKCYLKHNFPPNMIYNLDETGCTTVTNAPKIVAQAGVKRVGQISSTERGALVTMLGFANAAGGSIPPVFIFPRVHFKEHMLENGPTGALGLANVSGWITEDCFLKALKHFVHFVKPSADSPALIVLDNHKTHITINVVLYARTNNIIILTFPPHCSHRLQPLDVTVFGPFKARYRASMNDWMTSNPGKTVTIYNVAQFAKDAFFAAFNMNNISSGFKNTGIWPINKNIFSDEDFLPAFVTDRPQNLKTPTDLSEDSDKSSSNEEELPQRSFNVINPELDSNKRIVSPSILSQPQAGPSTFNDSQPETSIINEIRPGSFTLNDPQPGTSTIKDTRPGSSNSAYLLITPEVVRPYPKALPRKSTGKQRKAKTTIITETPEKERLLLENMMDILKKKTPKSEKQNLKHVKQIFKNNLADQESIKTKRNEKAKKKKMNITKNVTVSQKKKKAARKIASSSSSNSSDASSNIDTGSDSINDILENEKDAPRLRKRTITKNKTGDDDQCNDRDLKSDQKQSELTKLLADCLSVAFDSVLCMTRLHDECPNTCNASKYLKLFRSRTHQFITYLCLTGCLDRGETSMEARESLQVLLTVCADLCHPCSLDSGNERVTARQAMKTTLGTGICGSRAEFCVLFAKGASLEQCGGFVRAARTAHLLRALAEMDHTIVQEAFGEGGWPIEFRAAVARLLSQHAPNDKEAPRKTTLRLSSEKLEQSLSETMVLDLIVLIGFVVVNNPHLQEAICEGWSVVRTLCTLPANWLVSQARSQALLPTLCALAEYPACAAAIGSELSMTMLEEFLESIDAQKLKLVQVIKQGRAKRQHHNKK</sequence>
<feature type="region of interest" description="Disordered" evidence="2">
    <location>
        <begin position="393"/>
        <end position="417"/>
    </location>
</feature>
<feature type="region of interest" description="Disordered" evidence="2">
    <location>
        <begin position="319"/>
        <end position="353"/>
    </location>
</feature>
<dbReference type="InterPro" id="IPR050863">
    <property type="entry name" value="CenT-Element_Derived"/>
</dbReference>
<gene>
    <name evidence="4" type="ORF">LNINA_LOCUS7053</name>
</gene>
<dbReference type="PROSITE" id="PS51253">
    <property type="entry name" value="HTH_CENPB"/>
    <property type="match status" value="1"/>
</dbReference>
<evidence type="ECO:0000256" key="2">
    <source>
        <dbReference type="SAM" id="MobiDB-lite"/>
    </source>
</evidence>
<keyword evidence="1" id="KW-0238">DNA-binding</keyword>
<evidence type="ECO:0000313" key="5">
    <source>
        <dbReference type="Proteomes" id="UP001497472"/>
    </source>
</evidence>
<feature type="compositionally biased region" description="Polar residues" evidence="2">
    <location>
        <begin position="396"/>
        <end position="417"/>
    </location>
</feature>
<proteinExistence type="predicted"/>
<dbReference type="GO" id="GO:0005634">
    <property type="term" value="C:nucleus"/>
    <property type="evidence" value="ECO:0007669"/>
    <property type="project" value="TreeGrafter"/>
</dbReference>
<dbReference type="Proteomes" id="UP001497472">
    <property type="component" value="Unassembled WGS sequence"/>
</dbReference>
<reference evidence="4 5" key="1">
    <citation type="submission" date="2023-11" db="EMBL/GenBank/DDBJ databases">
        <authorList>
            <person name="Okamura Y."/>
        </authorList>
    </citation>
    <scope>NUCLEOTIDE SEQUENCE [LARGE SCALE GENOMIC DNA]</scope>
</reference>
<dbReference type="PANTHER" id="PTHR19303">
    <property type="entry name" value="TRANSPOSON"/>
    <property type="match status" value="1"/>
</dbReference>
<evidence type="ECO:0000256" key="1">
    <source>
        <dbReference type="ARBA" id="ARBA00023125"/>
    </source>
</evidence>
<dbReference type="EMBL" id="CAVLEF010000009">
    <property type="protein sequence ID" value="CAK1547592.1"/>
    <property type="molecule type" value="Genomic_DNA"/>
</dbReference>
<feature type="compositionally biased region" description="Basic and acidic residues" evidence="2">
    <location>
        <begin position="574"/>
        <end position="585"/>
    </location>
</feature>
<dbReference type="PANTHER" id="PTHR19303:SF71">
    <property type="entry name" value="ZINC FINGER PHD-TYPE DOMAIN-CONTAINING PROTEIN"/>
    <property type="match status" value="1"/>
</dbReference>
<evidence type="ECO:0000259" key="3">
    <source>
        <dbReference type="PROSITE" id="PS51253"/>
    </source>
</evidence>
<feature type="compositionally biased region" description="Low complexity" evidence="2">
    <location>
        <begin position="529"/>
        <end position="543"/>
    </location>
</feature>
<dbReference type="InterPro" id="IPR004875">
    <property type="entry name" value="DDE_SF_endonuclease_dom"/>
</dbReference>
<dbReference type="GO" id="GO:0003677">
    <property type="term" value="F:DNA binding"/>
    <property type="evidence" value="ECO:0007669"/>
    <property type="project" value="UniProtKB-KW"/>
</dbReference>
<keyword evidence="5" id="KW-1185">Reference proteome</keyword>
<accession>A0AAV1JGI5</accession>
<feature type="domain" description="HTH CENPB-type" evidence="3">
    <location>
        <begin position="1"/>
        <end position="53"/>
    </location>
</feature>
<comment type="caution">
    <text evidence="4">The sequence shown here is derived from an EMBL/GenBank/DDBJ whole genome shotgun (WGS) entry which is preliminary data.</text>
</comment>
<evidence type="ECO:0000313" key="4">
    <source>
        <dbReference type="EMBL" id="CAK1547592.1"/>
    </source>
</evidence>